<dbReference type="NCBIfam" id="TIGR00435">
    <property type="entry name" value="cysS"/>
    <property type="match status" value="1"/>
</dbReference>
<keyword evidence="9 12" id="KW-0067">ATP-binding</keyword>
<dbReference type="SUPFAM" id="SSF47323">
    <property type="entry name" value="Anticodon-binding domain of a subclass of class I aminoacyl-tRNA synthetases"/>
    <property type="match status" value="1"/>
</dbReference>
<dbReference type="InterPro" id="IPR009080">
    <property type="entry name" value="tRNAsynth_Ia_anticodon-bd"/>
</dbReference>
<dbReference type="Pfam" id="PF09190">
    <property type="entry name" value="DALR_2"/>
    <property type="match status" value="1"/>
</dbReference>
<keyword evidence="7 12" id="KW-0547">Nucleotide-binding</keyword>
<dbReference type="Proteomes" id="UP000419017">
    <property type="component" value="Unassembled WGS sequence"/>
</dbReference>
<reference evidence="14 15" key="1">
    <citation type="submission" date="2019-10" db="EMBL/GenBank/DDBJ databases">
        <authorList>
            <person name="Blom J."/>
        </authorList>
    </citation>
    <scope>NUCLEOTIDE SEQUENCE [LARGE SCALE GENOMIC DNA]</scope>
    <source>
        <strain evidence="14 15">ES3154-GLU</strain>
    </source>
</reference>
<dbReference type="GO" id="GO:0006423">
    <property type="term" value="P:cysteinyl-tRNA aminoacylation"/>
    <property type="evidence" value="ECO:0007669"/>
    <property type="project" value="UniProtKB-UniRule"/>
</dbReference>
<evidence type="ECO:0000256" key="10">
    <source>
        <dbReference type="ARBA" id="ARBA00022917"/>
    </source>
</evidence>
<dbReference type="SMART" id="SM00840">
    <property type="entry name" value="DALR_2"/>
    <property type="match status" value="1"/>
</dbReference>
<name>A0A6I8MB88_9FUSO</name>
<feature type="binding site" evidence="12">
    <location>
        <position position="27"/>
    </location>
    <ligand>
        <name>Zn(2+)</name>
        <dbReference type="ChEBI" id="CHEBI:29105"/>
    </ligand>
</feature>
<dbReference type="InterPro" id="IPR015273">
    <property type="entry name" value="Cys-tRNA-synt_Ia_DALR"/>
</dbReference>
<comment type="subcellular location">
    <subcellularLocation>
        <location evidence="1 12">Cytoplasm</location>
    </subcellularLocation>
</comment>
<dbReference type="PANTHER" id="PTHR10890:SF3">
    <property type="entry name" value="CYSTEINE--TRNA LIGASE, CYTOPLASMIC"/>
    <property type="match status" value="1"/>
</dbReference>
<comment type="similarity">
    <text evidence="2 12">Belongs to the class-I aminoacyl-tRNA synthetase family.</text>
</comment>
<keyword evidence="6 12" id="KW-0479">Metal-binding</keyword>
<dbReference type="InterPro" id="IPR014729">
    <property type="entry name" value="Rossmann-like_a/b/a_fold"/>
</dbReference>
<keyword evidence="10 12" id="KW-0648">Protein biosynthesis</keyword>
<dbReference type="EMBL" id="CABWIB010000001">
    <property type="protein sequence ID" value="VWL85495.1"/>
    <property type="molecule type" value="Genomic_DNA"/>
</dbReference>
<evidence type="ECO:0000256" key="5">
    <source>
        <dbReference type="ARBA" id="ARBA00022598"/>
    </source>
</evidence>
<dbReference type="EC" id="6.1.1.16" evidence="12"/>
<keyword evidence="11 12" id="KW-0030">Aminoacyl-tRNA synthetase</keyword>
<evidence type="ECO:0000256" key="12">
    <source>
        <dbReference type="HAMAP-Rule" id="MF_00041"/>
    </source>
</evidence>
<dbReference type="SUPFAM" id="SSF52374">
    <property type="entry name" value="Nucleotidylyl transferase"/>
    <property type="match status" value="1"/>
</dbReference>
<evidence type="ECO:0000256" key="9">
    <source>
        <dbReference type="ARBA" id="ARBA00022840"/>
    </source>
</evidence>
<accession>A0A6I8MB88</accession>
<dbReference type="FunFam" id="3.40.50.620:FF:000009">
    <property type="entry name" value="Cysteine--tRNA ligase"/>
    <property type="match status" value="1"/>
</dbReference>
<organism evidence="14 15">
    <name type="scientific">Oceanivirga miroungae</name>
    <dbReference type="NCBI Taxonomy" id="1130046"/>
    <lineage>
        <taxon>Bacteria</taxon>
        <taxon>Fusobacteriati</taxon>
        <taxon>Fusobacteriota</taxon>
        <taxon>Fusobacteriia</taxon>
        <taxon>Fusobacteriales</taxon>
        <taxon>Leptotrichiaceae</taxon>
        <taxon>Oceanivirga</taxon>
    </lineage>
</organism>
<comment type="subunit">
    <text evidence="3 12">Monomer.</text>
</comment>
<dbReference type="GO" id="GO:0004817">
    <property type="term" value="F:cysteine-tRNA ligase activity"/>
    <property type="evidence" value="ECO:0007669"/>
    <property type="project" value="UniProtKB-UniRule"/>
</dbReference>
<comment type="cofactor">
    <cofactor evidence="12">
        <name>Zn(2+)</name>
        <dbReference type="ChEBI" id="CHEBI:29105"/>
    </cofactor>
    <text evidence="12">Binds 1 zinc ion per subunit.</text>
</comment>
<keyword evidence="8 12" id="KW-0862">Zinc</keyword>
<dbReference type="CDD" id="cd00672">
    <property type="entry name" value="CysRS_core"/>
    <property type="match status" value="1"/>
</dbReference>
<keyword evidence="15" id="KW-1185">Reference proteome</keyword>
<feature type="binding site" evidence="12">
    <location>
        <position position="268"/>
    </location>
    <ligand>
        <name>ATP</name>
        <dbReference type="ChEBI" id="CHEBI:30616"/>
    </ligand>
</feature>
<dbReference type="Gene3D" id="3.40.50.620">
    <property type="entry name" value="HUPs"/>
    <property type="match status" value="1"/>
</dbReference>
<dbReference type="AlphaFoldDB" id="A0A6I8MB88"/>
<feature type="binding site" evidence="12">
    <location>
        <position position="231"/>
    </location>
    <ligand>
        <name>Zn(2+)</name>
        <dbReference type="ChEBI" id="CHEBI:29105"/>
    </ligand>
</feature>
<evidence type="ECO:0000256" key="7">
    <source>
        <dbReference type="ARBA" id="ARBA00022741"/>
    </source>
</evidence>
<feature type="short sequence motif" description="'HIGH' region" evidence="12">
    <location>
        <begin position="29"/>
        <end position="39"/>
    </location>
</feature>
<evidence type="ECO:0000256" key="3">
    <source>
        <dbReference type="ARBA" id="ARBA00011245"/>
    </source>
</evidence>
<feature type="binding site" evidence="12">
    <location>
        <position position="206"/>
    </location>
    <ligand>
        <name>Zn(2+)</name>
        <dbReference type="ChEBI" id="CHEBI:29105"/>
    </ligand>
</feature>
<dbReference type="Pfam" id="PF01406">
    <property type="entry name" value="tRNA-synt_1e"/>
    <property type="match status" value="1"/>
</dbReference>
<dbReference type="GO" id="GO:0005829">
    <property type="term" value="C:cytosol"/>
    <property type="evidence" value="ECO:0007669"/>
    <property type="project" value="TreeGrafter"/>
</dbReference>
<dbReference type="HAMAP" id="MF_00041">
    <property type="entry name" value="Cys_tRNA_synth"/>
    <property type="match status" value="1"/>
</dbReference>
<evidence type="ECO:0000256" key="8">
    <source>
        <dbReference type="ARBA" id="ARBA00022833"/>
    </source>
</evidence>
<feature type="domain" description="Cysteinyl-tRNA synthetase class Ia DALR" evidence="13">
    <location>
        <begin position="346"/>
        <end position="406"/>
    </location>
</feature>
<dbReference type="InterPro" id="IPR024909">
    <property type="entry name" value="Cys-tRNA/MSH_ligase"/>
</dbReference>
<keyword evidence="4 12" id="KW-0963">Cytoplasm</keyword>
<evidence type="ECO:0000256" key="2">
    <source>
        <dbReference type="ARBA" id="ARBA00005594"/>
    </source>
</evidence>
<evidence type="ECO:0000256" key="1">
    <source>
        <dbReference type="ARBA" id="ARBA00004496"/>
    </source>
</evidence>
<keyword evidence="5 12" id="KW-0436">Ligase</keyword>
<evidence type="ECO:0000313" key="15">
    <source>
        <dbReference type="Proteomes" id="UP000419017"/>
    </source>
</evidence>
<dbReference type="Gene3D" id="1.20.120.1910">
    <property type="entry name" value="Cysteine-tRNA ligase, C-terminal anti-codon recognition domain"/>
    <property type="match status" value="1"/>
</dbReference>
<sequence>MKIYNTLTNSLEEFKPISDDLVKIYVCGPTVYNYIHIGNTRPIVVFDTLARFLMHKGYKLKFVQNFTDIDDKIIKKANEMNISIEEVTKKYINAFIEDTNNLNLIKDVIRPKVTENLSEIIEMIQKLIDNGYAYKKENDILFSIDKFKNYGKLSNQKLDELNKGVRIDLTDKENEKDFVLWKGKKENEPYYDSPFSKGRPGWHIECSAMINRYLGENIDIHAGGQDLIFPHHENEIAQSVCSTNEKSFFVKYWMHNAYITLNNEKMSKSTGNFLLLHDVLKEFSGEVVRYFILTSHYRKAQNFSKEELIIAKKTVFNIKKQIAKFNNETENNSSLVEEVIKDFETEFNKALEDDLNTPKALASISKAIKSGNKLLSENEKINLRPLGQRLVYYIENVLGVKLDKEIEMNNNEILNILLEVRQKLRDEKNYNLSDYIRDRLKEIDIDINDKK</sequence>
<dbReference type="GO" id="GO:0008270">
    <property type="term" value="F:zinc ion binding"/>
    <property type="evidence" value="ECO:0007669"/>
    <property type="project" value="UniProtKB-UniRule"/>
</dbReference>
<dbReference type="PANTHER" id="PTHR10890">
    <property type="entry name" value="CYSTEINYL-TRNA SYNTHETASE"/>
    <property type="match status" value="1"/>
</dbReference>
<evidence type="ECO:0000313" key="14">
    <source>
        <dbReference type="EMBL" id="VWL85495.1"/>
    </source>
</evidence>
<dbReference type="InterPro" id="IPR032678">
    <property type="entry name" value="tRNA-synt_1_cat_dom"/>
</dbReference>
<feature type="short sequence motif" description="'KMSKS' region" evidence="12">
    <location>
        <begin position="265"/>
        <end position="269"/>
    </location>
</feature>
<feature type="binding site" evidence="12">
    <location>
        <position position="235"/>
    </location>
    <ligand>
        <name>Zn(2+)</name>
        <dbReference type="ChEBI" id="CHEBI:29105"/>
    </ligand>
</feature>
<gene>
    <name evidence="12" type="primary">cysS</name>
    <name evidence="14" type="ORF">OMES3154_00781</name>
</gene>
<dbReference type="GO" id="GO:0005524">
    <property type="term" value="F:ATP binding"/>
    <property type="evidence" value="ECO:0007669"/>
    <property type="project" value="UniProtKB-UniRule"/>
</dbReference>
<dbReference type="RefSeq" id="WP_156683486.1">
    <property type="nucleotide sequence ID" value="NZ_CABWIB010000001.1"/>
</dbReference>
<evidence type="ECO:0000256" key="4">
    <source>
        <dbReference type="ARBA" id="ARBA00022490"/>
    </source>
</evidence>
<dbReference type="PRINTS" id="PR00983">
    <property type="entry name" value="TRNASYNTHCYS"/>
</dbReference>
<proteinExistence type="inferred from homology"/>
<evidence type="ECO:0000256" key="6">
    <source>
        <dbReference type="ARBA" id="ARBA00022723"/>
    </source>
</evidence>
<comment type="catalytic activity">
    <reaction evidence="12">
        <text>tRNA(Cys) + L-cysteine + ATP = L-cysteinyl-tRNA(Cys) + AMP + diphosphate</text>
        <dbReference type="Rhea" id="RHEA:17773"/>
        <dbReference type="Rhea" id="RHEA-COMP:9661"/>
        <dbReference type="Rhea" id="RHEA-COMP:9679"/>
        <dbReference type="ChEBI" id="CHEBI:30616"/>
        <dbReference type="ChEBI" id="CHEBI:33019"/>
        <dbReference type="ChEBI" id="CHEBI:35235"/>
        <dbReference type="ChEBI" id="CHEBI:78442"/>
        <dbReference type="ChEBI" id="CHEBI:78517"/>
        <dbReference type="ChEBI" id="CHEBI:456215"/>
        <dbReference type="EC" id="6.1.1.16"/>
    </reaction>
</comment>
<evidence type="ECO:0000256" key="11">
    <source>
        <dbReference type="ARBA" id="ARBA00023146"/>
    </source>
</evidence>
<evidence type="ECO:0000259" key="13">
    <source>
        <dbReference type="SMART" id="SM00840"/>
    </source>
</evidence>
<protein>
    <recommendedName>
        <fullName evidence="12">Cysteine--tRNA ligase</fullName>
        <ecNumber evidence="12">6.1.1.16</ecNumber>
    </recommendedName>
    <alternativeName>
        <fullName evidence="12">Cysteinyl-tRNA synthetase</fullName>
        <shortName evidence="12">CysRS</shortName>
    </alternativeName>
</protein>
<dbReference type="InterPro" id="IPR015803">
    <property type="entry name" value="Cys-tRNA-ligase"/>
</dbReference>